<evidence type="ECO:0000313" key="2">
    <source>
        <dbReference type="EMBL" id="PFX32738.1"/>
    </source>
</evidence>
<sequence length="654" mass="75972">MSFADEERKSFMMRIQELQTQLNQLKDEKLYMVVYQQRENLRFFGIQEVGAEEGTKKVLVNFLRTELGLEDVDGLEFQRVHRIGKRDPSDGKPRQIIVRFLRYPDREKVMFNARKLKGKDFGISPDLPKEIMERRKKKMKLFKKTKEDEIQKKLDDLELVENCEVIIGGDFNVIVDANLDDSGGKPQMKESCKKIEDLCSSFDLIDIWRVRNPDVKCFTWRQKNPVVQRRLDFWLITSGIQEEVENVDIIPAIRTDHSAISMHINGIEETGRGPSFWKFNSSLLEDEDYIELVTDRYNIWLEEGKDIQDPRVLWDFIKLSKRQSLPPTTVLLRTTLTRTIRLHLHMLPPGSNHLLHKERSIMDGVRTVEDVLEFAQFTGCSGILLAVDFEKAFDSINHTFLLKVLKKNNFGTYFLQWIKTFYTNVSSCVLNNGFATDLFPVRCGVRQGDALSPLLFILALEMLTCRIREDNQIKGILVKEEEIKLTLFADDMTCFLRDTTSYHRLVSTLESFSRFSNPQVNKDKTEIFAIGSHRLDQNSYAYKVRTSIKILGIVFDYNVSSRMKANFEAILKSIKNTINMWKWRGLTLLGRIQLVKSFIIPKVLSKAALIAVTDDLIKEVNSLMYRFIWKGNDKIKRTTLINDIEDGGLKMLDI</sequence>
<dbReference type="AlphaFoldDB" id="A0A2B4SW01"/>
<dbReference type="InterPro" id="IPR043502">
    <property type="entry name" value="DNA/RNA_pol_sf"/>
</dbReference>
<dbReference type="STRING" id="50429.A0A2B4SW01"/>
<keyword evidence="3" id="KW-1185">Reference proteome</keyword>
<keyword evidence="2" id="KW-0695">RNA-directed DNA polymerase</keyword>
<gene>
    <name evidence="2" type="ORF">AWC38_SpisGene2416</name>
</gene>
<dbReference type="GO" id="GO:0003964">
    <property type="term" value="F:RNA-directed DNA polymerase activity"/>
    <property type="evidence" value="ECO:0007669"/>
    <property type="project" value="UniProtKB-KW"/>
</dbReference>
<dbReference type="InterPro" id="IPR036691">
    <property type="entry name" value="Endo/exonu/phosph_ase_sf"/>
</dbReference>
<dbReference type="SUPFAM" id="SSF56672">
    <property type="entry name" value="DNA/RNA polymerases"/>
    <property type="match status" value="1"/>
</dbReference>
<proteinExistence type="predicted"/>
<dbReference type="Pfam" id="PF00078">
    <property type="entry name" value="RVT_1"/>
    <property type="match status" value="1"/>
</dbReference>
<reference evidence="3" key="1">
    <citation type="journal article" date="2017" name="bioRxiv">
        <title>Comparative analysis of the genomes of Stylophora pistillata and Acropora digitifera provides evidence for extensive differences between species of corals.</title>
        <authorList>
            <person name="Voolstra C.R."/>
            <person name="Li Y."/>
            <person name="Liew Y.J."/>
            <person name="Baumgarten S."/>
            <person name="Zoccola D."/>
            <person name="Flot J.-F."/>
            <person name="Tambutte S."/>
            <person name="Allemand D."/>
            <person name="Aranda M."/>
        </authorList>
    </citation>
    <scope>NUCLEOTIDE SEQUENCE [LARGE SCALE GENOMIC DNA]</scope>
</reference>
<accession>A0A2B4SW01</accession>
<keyword evidence="2" id="KW-0808">Transferase</keyword>
<dbReference type="OrthoDB" id="5977454at2759"/>
<evidence type="ECO:0000259" key="1">
    <source>
        <dbReference type="PROSITE" id="PS50878"/>
    </source>
</evidence>
<comment type="caution">
    <text evidence="2">The sequence shown here is derived from an EMBL/GenBank/DDBJ whole genome shotgun (WGS) entry which is preliminary data.</text>
</comment>
<dbReference type="Gene3D" id="3.30.70.1820">
    <property type="entry name" value="L1 transposable element, RRM domain"/>
    <property type="match status" value="1"/>
</dbReference>
<dbReference type="PROSITE" id="PS50878">
    <property type="entry name" value="RT_POL"/>
    <property type="match status" value="1"/>
</dbReference>
<keyword evidence="2" id="KW-0548">Nucleotidyltransferase</keyword>
<protein>
    <submittedName>
        <fullName evidence="2">LINE-1 reverse transcriptase-like</fullName>
    </submittedName>
</protein>
<dbReference type="InterPro" id="IPR000477">
    <property type="entry name" value="RT_dom"/>
</dbReference>
<dbReference type="EMBL" id="LSMT01000019">
    <property type="protein sequence ID" value="PFX32738.1"/>
    <property type="molecule type" value="Genomic_DNA"/>
</dbReference>
<dbReference type="Gene3D" id="3.60.10.10">
    <property type="entry name" value="Endonuclease/exonuclease/phosphatase"/>
    <property type="match status" value="1"/>
</dbReference>
<evidence type="ECO:0000313" key="3">
    <source>
        <dbReference type="Proteomes" id="UP000225706"/>
    </source>
</evidence>
<dbReference type="PANTHER" id="PTHR31635">
    <property type="entry name" value="REVERSE TRANSCRIPTASE DOMAIN-CONTAINING PROTEIN-RELATED"/>
    <property type="match status" value="1"/>
</dbReference>
<dbReference type="Proteomes" id="UP000225706">
    <property type="component" value="Unassembled WGS sequence"/>
</dbReference>
<name>A0A2B4SW01_STYPI</name>
<dbReference type="CDD" id="cd01650">
    <property type="entry name" value="RT_nLTR_like"/>
    <property type="match status" value="1"/>
</dbReference>
<organism evidence="2 3">
    <name type="scientific">Stylophora pistillata</name>
    <name type="common">Smooth cauliflower coral</name>
    <dbReference type="NCBI Taxonomy" id="50429"/>
    <lineage>
        <taxon>Eukaryota</taxon>
        <taxon>Metazoa</taxon>
        <taxon>Cnidaria</taxon>
        <taxon>Anthozoa</taxon>
        <taxon>Hexacorallia</taxon>
        <taxon>Scleractinia</taxon>
        <taxon>Astrocoeniina</taxon>
        <taxon>Pocilloporidae</taxon>
        <taxon>Stylophora</taxon>
    </lineage>
</organism>
<feature type="domain" description="Reverse transcriptase" evidence="1">
    <location>
        <begin position="281"/>
        <end position="555"/>
    </location>
</feature>
<dbReference type="SUPFAM" id="SSF56219">
    <property type="entry name" value="DNase I-like"/>
    <property type="match status" value="1"/>
</dbReference>
<dbReference type="PANTHER" id="PTHR31635:SF196">
    <property type="entry name" value="REVERSE TRANSCRIPTASE DOMAIN-CONTAINING PROTEIN-RELATED"/>
    <property type="match status" value="1"/>
</dbReference>